<feature type="domain" description="PDZ" evidence="1">
    <location>
        <begin position="69"/>
        <end position="105"/>
    </location>
</feature>
<sequence>MNIDKTAAGKTVAIIGSIWALMLVSDLMHPSSQQAAGASEGIADIVRNMFNLNGDTSSISTAGDIGGDGLTLTEKDGVVLVTSIKAGSLADRSGFKVGDRIKAINRNVLHNTGKIPRYYTGEGSTFNVERNGLSVYPLIVMGKAPAIESMLPSGPAAPVVGLDVVDMISMSPANIHAPMTMNPAPGGLAEKAGIKAEQWVTAVNGNNITTAAEYRQLAAGDGPLSITVVDVSTNPRQTKEIKLR</sequence>
<dbReference type="SUPFAM" id="SSF50156">
    <property type="entry name" value="PDZ domain-like"/>
    <property type="match status" value="2"/>
</dbReference>
<keyword evidence="3" id="KW-1185">Reference proteome</keyword>
<organism evidence="2 3">
    <name type="scientific">Pseudoduganella danionis</name>
    <dbReference type="NCBI Taxonomy" id="1890295"/>
    <lineage>
        <taxon>Bacteria</taxon>
        <taxon>Pseudomonadati</taxon>
        <taxon>Pseudomonadota</taxon>
        <taxon>Betaproteobacteria</taxon>
        <taxon>Burkholderiales</taxon>
        <taxon>Oxalobacteraceae</taxon>
        <taxon>Telluria group</taxon>
        <taxon>Pseudoduganella</taxon>
    </lineage>
</organism>
<accession>A0ABW9STZ3</accession>
<dbReference type="PROSITE" id="PS50106">
    <property type="entry name" value="PDZ"/>
    <property type="match status" value="1"/>
</dbReference>
<dbReference type="InterPro" id="IPR041489">
    <property type="entry name" value="PDZ_6"/>
</dbReference>
<evidence type="ECO:0000313" key="2">
    <source>
        <dbReference type="EMBL" id="MTW35497.1"/>
    </source>
</evidence>
<comment type="caution">
    <text evidence="2">The sequence shown here is derived from an EMBL/GenBank/DDBJ whole genome shotgun (WGS) entry which is preliminary data.</text>
</comment>
<reference evidence="2 3" key="1">
    <citation type="submission" date="2019-11" db="EMBL/GenBank/DDBJ databases">
        <title>Type strains purchased from KCTC, JCM and DSMZ.</title>
        <authorList>
            <person name="Lu H."/>
        </authorList>
    </citation>
    <scope>NUCLEOTIDE SEQUENCE [LARGE SCALE GENOMIC DNA]</scope>
    <source>
        <strain evidence="2 3">DSM 103461</strain>
    </source>
</reference>
<proteinExistence type="predicted"/>
<dbReference type="Gene3D" id="2.30.42.10">
    <property type="match status" value="2"/>
</dbReference>
<dbReference type="InterPro" id="IPR001478">
    <property type="entry name" value="PDZ"/>
</dbReference>
<evidence type="ECO:0000259" key="1">
    <source>
        <dbReference type="PROSITE" id="PS50106"/>
    </source>
</evidence>
<gene>
    <name evidence="2" type="ORF">GM655_22135</name>
</gene>
<protein>
    <recommendedName>
        <fullName evidence="1">PDZ domain-containing protein</fullName>
    </recommendedName>
</protein>
<dbReference type="SMART" id="SM00228">
    <property type="entry name" value="PDZ"/>
    <property type="match status" value="2"/>
</dbReference>
<dbReference type="RefSeq" id="WP_155436836.1">
    <property type="nucleotide sequence ID" value="NZ_JBHLXK010000011.1"/>
</dbReference>
<dbReference type="EMBL" id="WNKW01000014">
    <property type="protein sequence ID" value="MTW35497.1"/>
    <property type="molecule type" value="Genomic_DNA"/>
</dbReference>
<dbReference type="Pfam" id="PF00595">
    <property type="entry name" value="PDZ"/>
    <property type="match status" value="1"/>
</dbReference>
<evidence type="ECO:0000313" key="3">
    <source>
        <dbReference type="Proteomes" id="UP000735592"/>
    </source>
</evidence>
<dbReference type="Proteomes" id="UP000735592">
    <property type="component" value="Unassembled WGS sequence"/>
</dbReference>
<dbReference type="Pfam" id="PF17820">
    <property type="entry name" value="PDZ_6"/>
    <property type="match status" value="1"/>
</dbReference>
<dbReference type="InterPro" id="IPR036034">
    <property type="entry name" value="PDZ_sf"/>
</dbReference>
<name>A0ABW9STZ3_9BURK</name>